<accession>A0A183CRJ8</accession>
<dbReference type="Pfam" id="PF00173">
    <property type="entry name" value="Cyt-b5"/>
    <property type="match status" value="1"/>
</dbReference>
<comment type="similarity">
    <text evidence="4">Belongs to the cytochrome b5 family.</text>
</comment>
<evidence type="ECO:0000313" key="8">
    <source>
        <dbReference type="WBParaSite" id="GPLIN_001550600"/>
    </source>
</evidence>
<evidence type="ECO:0000256" key="5">
    <source>
        <dbReference type="SAM" id="MobiDB-lite"/>
    </source>
</evidence>
<dbReference type="SUPFAM" id="SSF55856">
    <property type="entry name" value="Cytochrome b5-like heme/steroid binding domain"/>
    <property type="match status" value="1"/>
</dbReference>
<evidence type="ECO:0000256" key="4">
    <source>
        <dbReference type="ARBA" id="ARBA00038168"/>
    </source>
</evidence>
<organism evidence="7 8">
    <name type="scientific">Globodera pallida</name>
    <name type="common">Potato cyst nematode worm</name>
    <name type="synonym">Heterodera pallida</name>
    <dbReference type="NCBI Taxonomy" id="36090"/>
    <lineage>
        <taxon>Eukaryota</taxon>
        <taxon>Metazoa</taxon>
        <taxon>Ecdysozoa</taxon>
        <taxon>Nematoda</taxon>
        <taxon>Chromadorea</taxon>
        <taxon>Rhabditida</taxon>
        <taxon>Tylenchina</taxon>
        <taxon>Tylenchomorpha</taxon>
        <taxon>Tylenchoidea</taxon>
        <taxon>Heteroderidae</taxon>
        <taxon>Heteroderinae</taxon>
        <taxon>Globodera</taxon>
    </lineage>
</organism>
<keyword evidence="1" id="KW-0349">Heme</keyword>
<dbReference type="InterPro" id="IPR036400">
    <property type="entry name" value="Cyt_B5-like_heme/steroid_sf"/>
</dbReference>
<dbReference type="InterPro" id="IPR001199">
    <property type="entry name" value="Cyt_B5-like_heme/steroid-bd"/>
</dbReference>
<dbReference type="PROSITE" id="PS50255">
    <property type="entry name" value="CYTOCHROME_B5_2"/>
    <property type="match status" value="1"/>
</dbReference>
<keyword evidence="3" id="KW-0408">Iron</keyword>
<dbReference type="GO" id="GO:0046872">
    <property type="term" value="F:metal ion binding"/>
    <property type="evidence" value="ECO:0007669"/>
    <property type="project" value="UniProtKB-KW"/>
</dbReference>
<evidence type="ECO:0000313" key="7">
    <source>
        <dbReference type="Proteomes" id="UP000050741"/>
    </source>
</evidence>
<dbReference type="WBParaSite" id="GPLIN_001550600">
    <property type="protein sequence ID" value="GPLIN_001550600"/>
    <property type="gene ID" value="GPLIN_001550600"/>
</dbReference>
<dbReference type="AlphaFoldDB" id="A0A183CRJ8"/>
<dbReference type="PANTHER" id="PTHR19359">
    <property type="entry name" value="CYTOCHROME B5"/>
    <property type="match status" value="1"/>
</dbReference>
<dbReference type="GO" id="GO:0020037">
    <property type="term" value="F:heme binding"/>
    <property type="evidence" value="ECO:0007669"/>
    <property type="project" value="TreeGrafter"/>
</dbReference>
<name>A0A183CRJ8_GLOPA</name>
<evidence type="ECO:0000256" key="1">
    <source>
        <dbReference type="ARBA" id="ARBA00022617"/>
    </source>
</evidence>
<dbReference type="Gene3D" id="3.10.120.10">
    <property type="entry name" value="Cytochrome b5-like heme/steroid binding domain"/>
    <property type="match status" value="1"/>
</dbReference>
<feature type="compositionally biased region" description="Basic and acidic residues" evidence="5">
    <location>
        <begin position="14"/>
        <end position="31"/>
    </location>
</feature>
<evidence type="ECO:0000256" key="2">
    <source>
        <dbReference type="ARBA" id="ARBA00022723"/>
    </source>
</evidence>
<keyword evidence="7" id="KW-1185">Reference proteome</keyword>
<dbReference type="GO" id="GO:0016020">
    <property type="term" value="C:membrane"/>
    <property type="evidence" value="ECO:0007669"/>
    <property type="project" value="TreeGrafter"/>
</dbReference>
<evidence type="ECO:0000259" key="6">
    <source>
        <dbReference type="PROSITE" id="PS50255"/>
    </source>
</evidence>
<dbReference type="InterPro" id="IPR050668">
    <property type="entry name" value="Cytochrome_b5"/>
</dbReference>
<feature type="region of interest" description="Disordered" evidence="5">
    <location>
        <begin position="1"/>
        <end position="43"/>
    </location>
</feature>
<dbReference type="SMART" id="SM01117">
    <property type="entry name" value="Cyt-b5"/>
    <property type="match status" value="1"/>
</dbReference>
<keyword evidence="2" id="KW-0479">Metal-binding</keyword>
<proteinExistence type="inferred from homology"/>
<reference evidence="8" key="2">
    <citation type="submission" date="2016-06" db="UniProtKB">
        <authorList>
            <consortium name="WormBaseParasite"/>
        </authorList>
    </citation>
    <scope>IDENTIFICATION</scope>
</reference>
<protein>
    <submittedName>
        <fullName evidence="8">Cytochrome b5 heme-binding domain-containing protein</fullName>
    </submittedName>
</protein>
<reference evidence="7" key="1">
    <citation type="submission" date="2014-05" db="EMBL/GenBank/DDBJ databases">
        <title>The genome and life-stage specific transcriptomes of Globodera pallida elucidate key aspects of plant parasitism by a cyst nematode.</title>
        <authorList>
            <person name="Cotton J.A."/>
            <person name="Lilley C.J."/>
            <person name="Jones L.M."/>
            <person name="Kikuchi T."/>
            <person name="Reid A.J."/>
            <person name="Thorpe P."/>
            <person name="Tsai I.J."/>
            <person name="Beasley H."/>
            <person name="Blok V."/>
            <person name="Cock P.J.A."/>
            <person name="Van den Akker S.E."/>
            <person name="Holroyd N."/>
            <person name="Hunt M."/>
            <person name="Mantelin S."/>
            <person name="Naghra H."/>
            <person name="Pain A."/>
            <person name="Palomares-Rius J.E."/>
            <person name="Zarowiecki M."/>
            <person name="Berriman M."/>
            <person name="Jones J.T."/>
            <person name="Urwin P.E."/>
        </authorList>
    </citation>
    <scope>NUCLEOTIDE SEQUENCE [LARGE SCALE GENOMIC DNA]</scope>
    <source>
        <strain evidence="7">Lindley</strain>
    </source>
</reference>
<dbReference type="PANTHER" id="PTHR19359:SF95">
    <property type="entry name" value="CYTOCHROME B5 TYPE B"/>
    <property type="match status" value="1"/>
</dbReference>
<feature type="domain" description="Cytochrome b5 heme-binding" evidence="6">
    <location>
        <begin position="59"/>
        <end position="138"/>
    </location>
</feature>
<dbReference type="Proteomes" id="UP000050741">
    <property type="component" value="Unassembled WGS sequence"/>
</dbReference>
<evidence type="ECO:0000256" key="3">
    <source>
        <dbReference type="ARBA" id="ARBA00023004"/>
    </source>
</evidence>
<sequence length="138" mass="15874">MDRTTRGCSSDGFKSAEGRRRGGHDDKEERAPPAMRQRRKDASRIESNYWEAMAQVPTPKRFSVDEVQKHSREDDIWLIKDGKVFDLTPYYKSHPGGKAMLKYAGKDVTFVLRNVQAHCFSLEFIEQKLAELCIGHLD</sequence>